<evidence type="ECO:0000256" key="24">
    <source>
        <dbReference type="SAM" id="MobiDB-lite"/>
    </source>
</evidence>
<feature type="region of interest" description="Disordered" evidence="24">
    <location>
        <begin position="1"/>
        <end position="54"/>
    </location>
</feature>
<comment type="catalytic activity">
    <reaction evidence="1">
        <text>[E2 ubiquitin-conjugating enzyme]-S-ubiquitinyl-L-cysteine + [acceptor protein]-L-lysine = [E2 ubiquitin-conjugating enzyme]-L-cysteine + [acceptor protein]-N(6)-ubiquitinyl-L-lysine.</text>
        <dbReference type="EC" id="2.3.2.31"/>
    </reaction>
</comment>
<keyword evidence="7" id="KW-0808">Transferase</keyword>
<evidence type="ECO:0000256" key="22">
    <source>
        <dbReference type="ARBA" id="ARBA00069720"/>
    </source>
</evidence>
<evidence type="ECO:0000256" key="15">
    <source>
        <dbReference type="ARBA" id="ARBA00022843"/>
    </source>
</evidence>
<proteinExistence type="inferred from homology"/>
<dbReference type="Pfam" id="PF22191">
    <property type="entry name" value="IBR_1"/>
    <property type="match status" value="1"/>
</dbReference>
<evidence type="ECO:0000256" key="19">
    <source>
        <dbReference type="ARBA" id="ARBA00038342"/>
    </source>
</evidence>
<evidence type="ECO:0000256" key="13">
    <source>
        <dbReference type="ARBA" id="ARBA00022786"/>
    </source>
</evidence>
<dbReference type="FunFam" id="1.20.120.1750:FF:000010">
    <property type="entry name" value="RBR-type E3 ubiquitin transferase"/>
    <property type="match status" value="1"/>
</dbReference>
<comment type="pathway">
    <text evidence="4">Protein modification; protein ubiquitination.</text>
</comment>
<evidence type="ECO:0000256" key="16">
    <source>
        <dbReference type="ARBA" id="ARBA00022989"/>
    </source>
</evidence>
<dbReference type="SMART" id="SM00647">
    <property type="entry name" value="IBR"/>
    <property type="match status" value="2"/>
</dbReference>
<dbReference type="PANTHER" id="PTHR11685">
    <property type="entry name" value="RBR FAMILY RING FINGER AND IBR DOMAIN-CONTAINING"/>
    <property type="match status" value="1"/>
</dbReference>
<dbReference type="InterPro" id="IPR013083">
    <property type="entry name" value="Znf_RING/FYVE/PHD"/>
</dbReference>
<evidence type="ECO:0000256" key="18">
    <source>
        <dbReference type="ARBA" id="ARBA00023136"/>
    </source>
</evidence>
<dbReference type="Proteomes" id="UP001381693">
    <property type="component" value="Unassembled WGS sequence"/>
</dbReference>
<comment type="similarity">
    <text evidence="19">Belongs to the RBR family. RNF144 subfamily.</text>
</comment>
<evidence type="ECO:0000256" key="9">
    <source>
        <dbReference type="ARBA" id="ARBA00022703"/>
    </source>
</evidence>
<reference evidence="27 28" key="1">
    <citation type="submission" date="2023-11" db="EMBL/GenBank/DDBJ databases">
        <title>Halocaridina rubra genome assembly.</title>
        <authorList>
            <person name="Smith C."/>
        </authorList>
    </citation>
    <scope>NUCLEOTIDE SEQUENCE [LARGE SCALE GENOMIC DNA]</scope>
    <source>
        <strain evidence="27">EP-1</strain>
        <tissue evidence="27">Whole</tissue>
    </source>
</reference>
<evidence type="ECO:0000256" key="25">
    <source>
        <dbReference type="SAM" id="Phobius"/>
    </source>
</evidence>
<dbReference type="InterPro" id="IPR002867">
    <property type="entry name" value="IBR_dom"/>
</dbReference>
<dbReference type="InterPro" id="IPR017907">
    <property type="entry name" value="Znf_RING_CS"/>
</dbReference>
<organism evidence="27 28">
    <name type="scientific">Halocaridina rubra</name>
    <name type="common">Hawaiian red shrimp</name>
    <dbReference type="NCBI Taxonomy" id="373956"/>
    <lineage>
        <taxon>Eukaryota</taxon>
        <taxon>Metazoa</taxon>
        <taxon>Ecdysozoa</taxon>
        <taxon>Arthropoda</taxon>
        <taxon>Crustacea</taxon>
        <taxon>Multicrustacea</taxon>
        <taxon>Malacostraca</taxon>
        <taxon>Eumalacostraca</taxon>
        <taxon>Eucarida</taxon>
        <taxon>Decapoda</taxon>
        <taxon>Pleocyemata</taxon>
        <taxon>Caridea</taxon>
        <taxon>Atyoidea</taxon>
        <taxon>Atyidae</taxon>
        <taxon>Halocaridina</taxon>
    </lineage>
</organism>
<keyword evidence="8 25" id="KW-0812">Transmembrane</keyword>
<evidence type="ECO:0000259" key="26">
    <source>
        <dbReference type="PROSITE" id="PS51873"/>
    </source>
</evidence>
<dbReference type="PROSITE" id="PS00518">
    <property type="entry name" value="ZF_RING_1"/>
    <property type="match status" value="1"/>
</dbReference>
<keyword evidence="15" id="KW-0832">Ubl conjugation</keyword>
<evidence type="ECO:0000256" key="20">
    <source>
        <dbReference type="ARBA" id="ARBA00060040"/>
    </source>
</evidence>
<evidence type="ECO:0000256" key="11">
    <source>
        <dbReference type="ARBA" id="ARBA00022737"/>
    </source>
</evidence>
<evidence type="ECO:0000256" key="21">
    <source>
        <dbReference type="ARBA" id="ARBA00061765"/>
    </source>
</evidence>
<dbReference type="GO" id="GO:0031966">
    <property type="term" value="C:mitochondrial membrane"/>
    <property type="evidence" value="ECO:0007669"/>
    <property type="project" value="UniProtKB-SubCell"/>
</dbReference>
<comment type="caution">
    <text evidence="27">The sequence shown here is derived from an EMBL/GenBank/DDBJ whole genome shotgun (WGS) entry which is preliminary data.</text>
</comment>
<gene>
    <name evidence="27" type="ORF">SK128_026335</name>
</gene>
<keyword evidence="28" id="KW-1185">Reference proteome</keyword>
<dbReference type="EC" id="2.3.2.31" evidence="5"/>
<keyword evidence="14" id="KW-0862">Zinc</keyword>
<evidence type="ECO:0000256" key="17">
    <source>
        <dbReference type="ARBA" id="ARBA00023128"/>
    </source>
</evidence>
<dbReference type="Gene3D" id="3.30.40.10">
    <property type="entry name" value="Zinc/RING finger domain, C3HC4 (zinc finger)"/>
    <property type="match status" value="1"/>
</dbReference>
<dbReference type="GO" id="GO:0006915">
    <property type="term" value="P:apoptotic process"/>
    <property type="evidence" value="ECO:0007669"/>
    <property type="project" value="UniProtKB-KW"/>
</dbReference>
<evidence type="ECO:0000256" key="4">
    <source>
        <dbReference type="ARBA" id="ARBA00004906"/>
    </source>
</evidence>
<name>A0AAN8WUQ2_HALRR</name>
<dbReference type="FunFam" id="3.30.40.10:FF:000051">
    <property type="entry name" value="RBR-type E3 ubiquitin transferase"/>
    <property type="match status" value="1"/>
</dbReference>
<evidence type="ECO:0000256" key="23">
    <source>
        <dbReference type="ARBA" id="ARBA00078867"/>
    </source>
</evidence>
<dbReference type="GO" id="GO:0008270">
    <property type="term" value="F:zinc ion binding"/>
    <property type="evidence" value="ECO:0007669"/>
    <property type="project" value="UniProtKB-KW"/>
</dbReference>
<feature type="transmembrane region" description="Helical" evidence="25">
    <location>
        <begin position="575"/>
        <end position="603"/>
    </location>
</feature>
<dbReference type="EMBL" id="JAXCGZ010013428">
    <property type="protein sequence ID" value="KAK7072552.1"/>
    <property type="molecule type" value="Genomic_DNA"/>
</dbReference>
<evidence type="ECO:0000256" key="14">
    <source>
        <dbReference type="ARBA" id="ARBA00022833"/>
    </source>
</evidence>
<protein>
    <recommendedName>
        <fullName evidence="22">E3 ubiquitin-protein ligase RNF144B</fullName>
        <ecNumber evidence="5">2.3.2.31</ecNumber>
    </recommendedName>
    <alternativeName>
        <fullName evidence="23">RING finger protein 144B</fullName>
    </alternativeName>
</protein>
<evidence type="ECO:0000256" key="6">
    <source>
        <dbReference type="ARBA" id="ARBA00022490"/>
    </source>
</evidence>
<keyword evidence="6" id="KW-0963">Cytoplasm</keyword>
<dbReference type="InterPro" id="IPR031127">
    <property type="entry name" value="E3_UB_ligase_RBR"/>
</dbReference>
<keyword evidence="18 25" id="KW-0472">Membrane</keyword>
<feature type="compositionally biased region" description="Polar residues" evidence="24">
    <location>
        <begin position="38"/>
        <end position="54"/>
    </location>
</feature>
<keyword evidence="16 25" id="KW-1133">Transmembrane helix</keyword>
<evidence type="ECO:0000256" key="8">
    <source>
        <dbReference type="ARBA" id="ARBA00022692"/>
    </source>
</evidence>
<evidence type="ECO:0000313" key="27">
    <source>
        <dbReference type="EMBL" id="KAK7072552.1"/>
    </source>
</evidence>
<evidence type="ECO:0000256" key="7">
    <source>
        <dbReference type="ARBA" id="ARBA00022679"/>
    </source>
</evidence>
<keyword evidence="17" id="KW-0496">Mitochondrion</keyword>
<evidence type="ECO:0000256" key="12">
    <source>
        <dbReference type="ARBA" id="ARBA00022771"/>
    </source>
</evidence>
<keyword evidence="12" id="KW-0863">Zinc-finger</keyword>
<dbReference type="CDD" id="cd20352">
    <property type="entry name" value="Rcat_RBR_RNF144"/>
    <property type="match status" value="1"/>
</dbReference>
<comment type="function">
    <text evidence="20">E3 ubiquitin-protein ligase which accepts ubiquitin from E2 ubiquitin-conjugating enzymes UBE2L3 and UBE2L6 in the form of a thioester and then directly transfers the ubiquitin to targeted substrates such as LCMT2, thereby promoting their degradation. Induces apoptosis via a p53/TP53-dependent but caspase-independent mechanism. Plays a crucial role in maintaining the genomic stability by controlling the degradation of multiple proteins involved in mitotic progression and DNA damage. Regulates epithelial homeostasis by mediating degradation of CDKN1A and isoform 2 of TP63. Plays a regulatory role in innate immunity by negatively regulating IRF3 activation and IFN-beta production. Mechanistically, inhibits TBK1 phosphorylation and 'Lys-63'-linked polyubiquitination independently of its E3 ligase activity. Alternatively, promotes 'Lys-27' and 'Lys-33'-linked ubiquitination of IFIH1/MDA5, promoting selective autophagic degradation of IFIH1/MDA5 to inhibit antiviral response.</text>
</comment>
<keyword evidence="11" id="KW-0677">Repeat</keyword>
<accession>A0AAN8WUQ2</accession>
<dbReference type="AlphaFoldDB" id="A0AAN8WUQ2"/>
<feature type="domain" description="RING-type" evidence="26">
    <location>
        <begin position="352"/>
        <end position="561"/>
    </location>
</feature>
<keyword evidence="13" id="KW-0833">Ubl conjugation pathway</keyword>
<comment type="subcellular location">
    <subcellularLocation>
        <location evidence="3">Cytoplasm</location>
    </subcellularLocation>
    <subcellularLocation>
        <location evidence="2">Mitochondrion membrane</location>
        <topology evidence="2">Single-pass membrane protein</topology>
    </subcellularLocation>
</comment>
<dbReference type="InterPro" id="IPR044066">
    <property type="entry name" value="TRIAD_supradom"/>
</dbReference>
<dbReference type="GO" id="GO:0061630">
    <property type="term" value="F:ubiquitin protein ligase activity"/>
    <property type="evidence" value="ECO:0007669"/>
    <property type="project" value="UniProtKB-EC"/>
</dbReference>
<dbReference type="Gene3D" id="1.20.120.1750">
    <property type="match status" value="1"/>
</dbReference>
<feature type="compositionally biased region" description="Polar residues" evidence="24">
    <location>
        <begin position="134"/>
        <end position="144"/>
    </location>
</feature>
<dbReference type="PROSITE" id="PS51873">
    <property type="entry name" value="TRIAD"/>
    <property type="match status" value="1"/>
</dbReference>
<comment type="subunit">
    <text evidence="21">Interacts with UBE2L3, UBE2L6 and LCMT2, as well as with BAX. Interacts with TBK1; this interaction inhibits TBK1 phosphorylation and 'Lys-63'-linked polyubiquitination.</text>
</comment>
<keyword evidence="9" id="KW-0053">Apoptosis</keyword>
<evidence type="ECO:0000313" key="28">
    <source>
        <dbReference type="Proteomes" id="UP001381693"/>
    </source>
</evidence>
<evidence type="ECO:0000256" key="1">
    <source>
        <dbReference type="ARBA" id="ARBA00001798"/>
    </source>
</evidence>
<feature type="region of interest" description="Disordered" evidence="24">
    <location>
        <begin position="189"/>
        <end position="215"/>
    </location>
</feature>
<dbReference type="GO" id="GO:0016567">
    <property type="term" value="P:protein ubiquitination"/>
    <property type="evidence" value="ECO:0007669"/>
    <property type="project" value="InterPro"/>
</dbReference>
<evidence type="ECO:0000256" key="5">
    <source>
        <dbReference type="ARBA" id="ARBA00012251"/>
    </source>
</evidence>
<sequence length="621" mass="68570">MSAIPLLLQFPQNSGSPSPLHRPLSRTPNALRQGRSLKANNRNSFPPDQNQESHWASLLSRATPTKPYGACSPAPLHASANVPSAVQEHTPVIHHLPLASYQSPISIDKPPTTTHQLPSDIHYNYQYHNHHQPSSRSAAHQPQGYSPLVPTASFSHGVTSPTAIRLFNPTKKLNKSQSHLIMPRMKSFLRAGQSSRSSKEKKEGSGAPPPEHQHLTREVSVRSLASYGNPNSPEPLIRKCHTVLALSSMAGNAAHTRLINHHHHHHNNNNKKSKLGFLKRISTSRSAVFTSNKKMTLPKSPSVTSDLRRLHKNNSGSMLFTQLELDGEGSGCSRCASAASIASRRLSGLAQDAVFCKLCLSDVSIREMYQLQQCQCRFCRYCMAVYATLKIREGDYVIECPDANCDCSGELTLEEIENLVGNELFQLHLKFRTNTEVDMDPVRTWCPKPECETVVNLPISKLEGPQCTTCPTCTAVFCAACSEPWHPSQPCHAEASELLSVPNDDTIKRCPSCKVPIERDAGCAQMLCKKCKHVFCWYCLASLDDDFLLRHYDKGPCKNKLGHSRASVLWHRAQVIGIFAGFGLLLVVASPLLLFVGPCLLCCKCKPCSKPQSEDDSLYGI</sequence>
<dbReference type="Pfam" id="PF01485">
    <property type="entry name" value="IBR"/>
    <property type="match status" value="1"/>
</dbReference>
<dbReference type="SUPFAM" id="SSF57850">
    <property type="entry name" value="RING/U-box"/>
    <property type="match status" value="3"/>
</dbReference>
<feature type="region of interest" description="Disordered" evidence="24">
    <location>
        <begin position="130"/>
        <end position="153"/>
    </location>
</feature>
<keyword evidence="10" id="KW-0479">Metal-binding</keyword>
<evidence type="ECO:0000256" key="2">
    <source>
        <dbReference type="ARBA" id="ARBA00004304"/>
    </source>
</evidence>
<evidence type="ECO:0000256" key="10">
    <source>
        <dbReference type="ARBA" id="ARBA00022723"/>
    </source>
</evidence>
<evidence type="ECO:0000256" key="3">
    <source>
        <dbReference type="ARBA" id="ARBA00004496"/>
    </source>
</evidence>
<dbReference type="CDD" id="cd16632">
    <property type="entry name" value="mRING-HC-C4C4_RBR_RNF144"/>
    <property type="match status" value="1"/>
</dbReference>